<comment type="caution">
    <text evidence="3">The sequence shown here is derived from an EMBL/GenBank/DDBJ whole genome shotgun (WGS) entry which is preliminary data.</text>
</comment>
<feature type="chain" id="PRO_5046590897" evidence="2">
    <location>
        <begin position="21"/>
        <end position="307"/>
    </location>
</feature>
<feature type="compositionally biased region" description="Polar residues" evidence="1">
    <location>
        <begin position="21"/>
        <end position="32"/>
    </location>
</feature>
<accession>A0ABU6CSW3</accession>
<feature type="compositionally biased region" description="Low complexity" evidence="1">
    <location>
        <begin position="78"/>
        <end position="96"/>
    </location>
</feature>
<feature type="compositionally biased region" description="Low complexity" evidence="1">
    <location>
        <begin position="53"/>
        <end position="71"/>
    </location>
</feature>
<feature type="compositionally biased region" description="Low complexity" evidence="1">
    <location>
        <begin position="103"/>
        <end position="117"/>
    </location>
</feature>
<reference evidence="4" key="1">
    <citation type="submission" date="2023-07" db="EMBL/GenBank/DDBJ databases">
        <title>The carbon used by Thiothrix.</title>
        <authorList>
            <person name="Chen L."/>
        </authorList>
    </citation>
    <scope>NUCLEOTIDE SEQUENCE [LARGE SCALE GENOMIC DNA]</scope>
</reference>
<protein>
    <submittedName>
        <fullName evidence="3">Uncharacterized protein</fullName>
    </submittedName>
</protein>
<dbReference type="PROSITE" id="PS51257">
    <property type="entry name" value="PROKAR_LIPOPROTEIN"/>
    <property type="match status" value="1"/>
</dbReference>
<keyword evidence="4" id="KW-1185">Reference proteome</keyword>
<dbReference type="EMBL" id="JAYMYJ010000012">
    <property type="protein sequence ID" value="MEB4589622.1"/>
    <property type="molecule type" value="Genomic_DNA"/>
</dbReference>
<name>A0ABU6CSW3_9GAMM</name>
<evidence type="ECO:0000313" key="3">
    <source>
        <dbReference type="EMBL" id="MEB4589622.1"/>
    </source>
</evidence>
<feature type="region of interest" description="Disordered" evidence="1">
    <location>
        <begin position="21"/>
        <end position="134"/>
    </location>
</feature>
<keyword evidence="2" id="KW-0732">Signal</keyword>
<gene>
    <name evidence="3" type="ORF">VSS37_01390</name>
</gene>
<evidence type="ECO:0000313" key="4">
    <source>
        <dbReference type="Proteomes" id="UP001308005"/>
    </source>
</evidence>
<sequence length="307" mass="34050">MKTIQYILFICSISFLSACSDGSKSTVQQSSTEDPDTMEPTSYTPYEQPPSTTPTTTSTPDTMEPTSYTPYEQPPSTTPTTTSTPDTMEPTSYTPYEQPPSTTPTTTSTPDTMEPTSYTPYEQPPSTIQTIVDPSLPPQVYGKAFISSDGNKIFVIQEGYNGYELEKSVKYQYSKKPFTWNVNNGDLIINYQSGQKSFAISPDMMSLQNDQTYAAYTSISPESLASMRLPEDLPSGDCPTPRFLEFVGNTVKLEDTCEGEFYILSVESTPGVNNLLHAYGKTSKEENISIYIVALPFSEGRMHIRIF</sequence>
<evidence type="ECO:0000256" key="1">
    <source>
        <dbReference type="SAM" id="MobiDB-lite"/>
    </source>
</evidence>
<reference evidence="3 4" key="2">
    <citation type="submission" date="2024-01" db="EMBL/GenBank/DDBJ databases">
        <authorList>
            <person name="Xie X."/>
        </authorList>
    </citation>
    <scope>NUCLEOTIDE SEQUENCE [LARGE SCALE GENOMIC DNA]</scope>
    <source>
        <strain evidence="3">SCUT-1</strain>
    </source>
</reference>
<organism evidence="3 4">
    <name type="scientific">Candidatus Thiothrix phosphatis</name>
    <dbReference type="NCBI Taxonomy" id="3112415"/>
    <lineage>
        <taxon>Bacteria</taxon>
        <taxon>Pseudomonadati</taxon>
        <taxon>Pseudomonadota</taxon>
        <taxon>Gammaproteobacteria</taxon>
        <taxon>Thiotrichales</taxon>
        <taxon>Thiotrichaceae</taxon>
        <taxon>Thiothrix</taxon>
    </lineage>
</organism>
<feature type="signal peptide" evidence="2">
    <location>
        <begin position="1"/>
        <end position="20"/>
    </location>
</feature>
<proteinExistence type="predicted"/>
<feature type="compositionally biased region" description="Polar residues" evidence="1">
    <location>
        <begin position="118"/>
        <end position="132"/>
    </location>
</feature>
<dbReference type="Proteomes" id="UP001308005">
    <property type="component" value="Unassembled WGS sequence"/>
</dbReference>
<dbReference type="RefSeq" id="WP_324692811.1">
    <property type="nucleotide sequence ID" value="NZ_JAYMYJ010000012.1"/>
</dbReference>
<evidence type="ECO:0000256" key="2">
    <source>
        <dbReference type="SAM" id="SignalP"/>
    </source>
</evidence>